<dbReference type="Pfam" id="PF17667">
    <property type="entry name" value="Pkinase_fungal"/>
    <property type="match status" value="1"/>
</dbReference>
<comment type="caution">
    <text evidence="3">The sequence shown here is derived from an EMBL/GenBank/DDBJ whole genome shotgun (WGS) entry which is preliminary data.</text>
</comment>
<proteinExistence type="predicted"/>
<dbReference type="AlphaFoldDB" id="A0A9P5TQ73"/>
<dbReference type="PANTHER" id="PTHR38248">
    <property type="entry name" value="FUNK1 6"/>
    <property type="match status" value="1"/>
</dbReference>
<evidence type="ECO:0000256" key="1">
    <source>
        <dbReference type="SAM" id="MobiDB-lite"/>
    </source>
</evidence>
<dbReference type="InterPro" id="IPR040976">
    <property type="entry name" value="Pkinase_fungal"/>
</dbReference>
<feature type="region of interest" description="Disordered" evidence="1">
    <location>
        <begin position="42"/>
        <end position="68"/>
    </location>
</feature>
<organism evidence="3 4">
    <name type="scientific">Gymnopilus junonius</name>
    <name type="common">Spectacular rustgill mushroom</name>
    <name type="synonym">Gymnopilus spectabilis subsp. junonius</name>
    <dbReference type="NCBI Taxonomy" id="109634"/>
    <lineage>
        <taxon>Eukaryota</taxon>
        <taxon>Fungi</taxon>
        <taxon>Dikarya</taxon>
        <taxon>Basidiomycota</taxon>
        <taxon>Agaricomycotina</taxon>
        <taxon>Agaricomycetes</taxon>
        <taxon>Agaricomycetidae</taxon>
        <taxon>Agaricales</taxon>
        <taxon>Agaricineae</taxon>
        <taxon>Hymenogastraceae</taxon>
        <taxon>Gymnopilus</taxon>
    </lineage>
</organism>
<protein>
    <recommendedName>
        <fullName evidence="2">Fungal-type protein kinase domain-containing protein</fullName>
    </recommendedName>
</protein>
<evidence type="ECO:0000259" key="2">
    <source>
        <dbReference type="Pfam" id="PF17667"/>
    </source>
</evidence>
<dbReference type="OrthoDB" id="2747778at2759"/>
<gene>
    <name evidence="3" type="ORF">CPB84DRAFT_655906</name>
</gene>
<name>A0A9P5TQ73_GYMJU</name>
<dbReference type="SUPFAM" id="SSF56112">
    <property type="entry name" value="Protein kinase-like (PK-like)"/>
    <property type="match status" value="1"/>
</dbReference>
<reference evidence="3" key="1">
    <citation type="submission" date="2020-11" db="EMBL/GenBank/DDBJ databases">
        <authorList>
            <consortium name="DOE Joint Genome Institute"/>
            <person name="Ahrendt S."/>
            <person name="Riley R."/>
            <person name="Andreopoulos W."/>
            <person name="LaButti K."/>
            <person name="Pangilinan J."/>
            <person name="Ruiz-duenas F.J."/>
            <person name="Barrasa J.M."/>
            <person name="Sanchez-Garcia M."/>
            <person name="Camarero S."/>
            <person name="Miyauchi S."/>
            <person name="Serrano A."/>
            <person name="Linde D."/>
            <person name="Babiker R."/>
            <person name="Drula E."/>
            <person name="Ayuso-Fernandez I."/>
            <person name="Pacheco R."/>
            <person name="Padilla G."/>
            <person name="Ferreira P."/>
            <person name="Barriuso J."/>
            <person name="Kellner H."/>
            <person name="Castanera R."/>
            <person name="Alfaro M."/>
            <person name="Ramirez L."/>
            <person name="Pisabarro A.G."/>
            <person name="Kuo A."/>
            <person name="Tritt A."/>
            <person name="Lipzen A."/>
            <person name="He G."/>
            <person name="Yan M."/>
            <person name="Ng V."/>
            <person name="Cullen D."/>
            <person name="Martin F."/>
            <person name="Rosso M.-N."/>
            <person name="Henrissat B."/>
            <person name="Hibbett D."/>
            <person name="Martinez A.T."/>
            <person name="Grigoriev I.V."/>
        </authorList>
    </citation>
    <scope>NUCLEOTIDE SEQUENCE</scope>
    <source>
        <strain evidence="3">AH 44721</strain>
    </source>
</reference>
<accession>A0A9P5TQ73</accession>
<dbReference type="Gene3D" id="1.10.510.10">
    <property type="entry name" value="Transferase(Phosphotransferase) domain 1"/>
    <property type="match status" value="1"/>
</dbReference>
<keyword evidence="4" id="KW-1185">Reference proteome</keyword>
<dbReference type="PANTHER" id="PTHR38248:SF2">
    <property type="entry name" value="FUNK1 11"/>
    <property type="match status" value="1"/>
</dbReference>
<feature type="domain" description="Fungal-type protein kinase" evidence="2">
    <location>
        <begin position="52"/>
        <end position="196"/>
    </location>
</feature>
<dbReference type="EMBL" id="JADNYJ010000025">
    <property type="protein sequence ID" value="KAF8904766.1"/>
    <property type="molecule type" value="Genomic_DNA"/>
</dbReference>
<dbReference type="InterPro" id="IPR011009">
    <property type="entry name" value="Kinase-like_dom_sf"/>
</dbReference>
<evidence type="ECO:0000313" key="3">
    <source>
        <dbReference type="EMBL" id="KAF8904766.1"/>
    </source>
</evidence>
<sequence length="254" mass="29037">MMIDTLYLHLALAIRITGETDLIGNNTSFVAEETYPRLYEAQRNTTDTGSDKGGATIAESEKSQDDHLRSEEQFVTRKLFINKISRPLPSFKNTRELATALQHAIRAHHRAERDANFLHQDISPINVRISKQGLGLLIDWDVSKVTGSNFWKTWRRKGTWNFLSVQILQADGVQANYIPNRLDDHEAFFYVLLWTVWRNGEHHSPGYLLHDKLEGMFVERSYGHRDPTGGKKKSAFLKSLSSTSLEPRTLSVNL</sequence>
<dbReference type="Proteomes" id="UP000724874">
    <property type="component" value="Unassembled WGS sequence"/>
</dbReference>
<evidence type="ECO:0000313" key="4">
    <source>
        <dbReference type="Proteomes" id="UP000724874"/>
    </source>
</evidence>
<feature type="compositionally biased region" description="Basic and acidic residues" evidence="1">
    <location>
        <begin position="59"/>
        <end position="68"/>
    </location>
</feature>